<keyword evidence="6 8" id="KW-1133">Transmembrane helix</keyword>
<feature type="transmembrane region" description="Helical" evidence="8">
    <location>
        <begin position="53"/>
        <end position="73"/>
    </location>
</feature>
<keyword evidence="4" id="KW-1003">Cell membrane</keyword>
<evidence type="ECO:0000256" key="4">
    <source>
        <dbReference type="ARBA" id="ARBA00022475"/>
    </source>
</evidence>
<evidence type="ECO:0000256" key="1">
    <source>
        <dbReference type="ARBA" id="ARBA00004651"/>
    </source>
</evidence>
<feature type="transmembrane region" description="Helical" evidence="8">
    <location>
        <begin position="318"/>
        <end position="337"/>
    </location>
</feature>
<gene>
    <name evidence="9" type="ORF">SCARUB_02608</name>
</gene>
<accession>A0A1E3X9K3</accession>
<keyword evidence="5 8" id="KW-0812">Transmembrane</keyword>
<sequence length="347" mass="38868">MGKKKYWEKLEIHHTVFWISAGLIIFFVAFTLINPEYMRHVFDAVQGAITRKAGWFYILSVNIFLVIAVYLLFSRYGHIRLGGENAHPEFSYLGWLSMLFSAGMGIGILFYSVAEPVIHYNNPPWGEGGSVKSANLAMGTTFFHWGIHAWGLYALMALGLAYFSFNHKMPLTIRSAFYPLLGNHIHGWMGNVIDILAAVSTLFGLATSLGLGAKQVNAGLNYLTGLPQTNNIQVILIAIITSMALASVVLGLDKGIRRLSQANMIFALILLIFVLLAGPTIYIFDSMVQNIGTYIDLLPKLSMWTDTYNRDGSWQDGWTIFLLGMVDCVVTFCRYLYSTNLLRQNYT</sequence>
<dbReference type="GO" id="GO:0022857">
    <property type="term" value="F:transmembrane transporter activity"/>
    <property type="evidence" value="ECO:0007669"/>
    <property type="project" value="InterPro"/>
</dbReference>
<evidence type="ECO:0000256" key="2">
    <source>
        <dbReference type="ARBA" id="ARBA00005658"/>
    </source>
</evidence>
<comment type="similarity">
    <text evidence="2">Belongs to the BCCT transporter (TC 2.A.15) family.</text>
</comment>
<feature type="transmembrane region" description="Helical" evidence="8">
    <location>
        <begin position="232"/>
        <end position="252"/>
    </location>
</feature>
<dbReference type="EMBL" id="MAYW01000070">
    <property type="protein sequence ID" value="ODS32259.1"/>
    <property type="molecule type" value="Genomic_DNA"/>
</dbReference>
<organism evidence="9 10">
    <name type="scientific">Candidatus Scalindua rubra</name>
    <dbReference type="NCBI Taxonomy" id="1872076"/>
    <lineage>
        <taxon>Bacteria</taxon>
        <taxon>Pseudomonadati</taxon>
        <taxon>Planctomycetota</taxon>
        <taxon>Candidatus Brocadiia</taxon>
        <taxon>Candidatus Brocadiales</taxon>
        <taxon>Candidatus Scalinduaceae</taxon>
        <taxon>Candidatus Scalindua</taxon>
    </lineage>
</organism>
<evidence type="ECO:0000313" key="10">
    <source>
        <dbReference type="Proteomes" id="UP000094056"/>
    </source>
</evidence>
<evidence type="ECO:0000256" key="7">
    <source>
        <dbReference type="ARBA" id="ARBA00023136"/>
    </source>
</evidence>
<evidence type="ECO:0000256" key="5">
    <source>
        <dbReference type="ARBA" id="ARBA00022692"/>
    </source>
</evidence>
<keyword evidence="3" id="KW-0813">Transport</keyword>
<dbReference type="Pfam" id="PF02028">
    <property type="entry name" value="BCCT"/>
    <property type="match status" value="1"/>
</dbReference>
<feature type="transmembrane region" description="Helical" evidence="8">
    <location>
        <begin position="192"/>
        <end position="212"/>
    </location>
</feature>
<evidence type="ECO:0000256" key="3">
    <source>
        <dbReference type="ARBA" id="ARBA00022448"/>
    </source>
</evidence>
<dbReference type="PANTHER" id="PTHR30047">
    <property type="entry name" value="HIGH-AFFINITY CHOLINE TRANSPORT PROTEIN-RELATED"/>
    <property type="match status" value="1"/>
</dbReference>
<keyword evidence="7 8" id="KW-0472">Membrane</keyword>
<feature type="transmembrane region" description="Helical" evidence="8">
    <location>
        <begin position="93"/>
        <end position="114"/>
    </location>
</feature>
<feature type="transmembrane region" description="Helical" evidence="8">
    <location>
        <begin position="12"/>
        <end position="33"/>
    </location>
</feature>
<evidence type="ECO:0000256" key="6">
    <source>
        <dbReference type="ARBA" id="ARBA00022989"/>
    </source>
</evidence>
<comment type="caution">
    <text evidence="9">The sequence shown here is derived from an EMBL/GenBank/DDBJ whole genome shotgun (WGS) entry which is preliminary data.</text>
</comment>
<evidence type="ECO:0000256" key="8">
    <source>
        <dbReference type="SAM" id="Phobius"/>
    </source>
</evidence>
<proteinExistence type="inferred from homology"/>
<dbReference type="GO" id="GO:0005886">
    <property type="term" value="C:plasma membrane"/>
    <property type="evidence" value="ECO:0007669"/>
    <property type="project" value="UniProtKB-SubCell"/>
</dbReference>
<name>A0A1E3X9K3_9BACT</name>
<comment type="subcellular location">
    <subcellularLocation>
        <location evidence="1">Cell membrane</location>
        <topology evidence="1">Multi-pass membrane protein</topology>
    </subcellularLocation>
</comment>
<protein>
    <submittedName>
        <fullName evidence="9">Uncharacterized protein</fullName>
    </submittedName>
</protein>
<dbReference type="Proteomes" id="UP000094056">
    <property type="component" value="Unassembled WGS sequence"/>
</dbReference>
<dbReference type="InterPro" id="IPR000060">
    <property type="entry name" value="BCCT_transptr"/>
</dbReference>
<feature type="transmembrane region" description="Helical" evidence="8">
    <location>
        <begin position="142"/>
        <end position="165"/>
    </location>
</feature>
<evidence type="ECO:0000313" key="9">
    <source>
        <dbReference type="EMBL" id="ODS32259.1"/>
    </source>
</evidence>
<dbReference type="AlphaFoldDB" id="A0A1E3X9K3"/>
<dbReference type="PANTHER" id="PTHR30047:SF7">
    <property type="entry name" value="HIGH-AFFINITY CHOLINE TRANSPORT PROTEIN"/>
    <property type="match status" value="1"/>
</dbReference>
<reference evidence="9 10" key="1">
    <citation type="submission" date="2016-07" db="EMBL/GenBank/DDBJ databases">
        <title>Draft genome of Scalindua rubra, obtained from a brine-seawater interface in the Red Sea, sheds light on salt adaptation in anammox bacteria.</title>
        <authorList>
            <person name="Speth D.R."/>
            <person name="Lagkouvardos I."/>
            <person name="Wang Y."/>
            <person name="Qian P.-Y."/>
            <person name="Dutilh B.E."/>
            <person name="Jetten M.S."/>
        </authorList>
    </citation>
    <scope>NUCLEOTIDE SEQUENCE [LARGE SCALE GENOMIC DNA]</scope>
    <source>
        <strain evidence="9">BSI-1</strain>
    </source>
</reference>
<feature type="transmembrane region" description="Helical" evidence="8">
    <location>
        <begin position="264"/>
        <end position="284"/>
    </location>
</feature>
<dbReference type="PATRIC" id="fig|1872076.5.peg.3083"/>